<feature type="transmembrane region" description="Helical" evidence="7">
    <location>
        <begin position="131"/>
        <end position="153"/>
    </location>
</feature>
<feature type="transmembrane region" description="Helical" evidence="7">
    <location>
        <begin position="62"/>
        <end position="85"/>
    </location>
</feature>
<evidence type="ECO:0000256" key="1">
    <source>
        <dbReference type="ARBA" id="ARBA00004651"/>
    </source>
</evidence>
<keyword evidence="3" id="KW-1003">Cell membrane</keyword>
<feature type="transmembrane region" description="Helical" evidence="7">
    <location>
        <begin position="215"/>
        <end position="235"/>
    </location>
</feature>
<comment type="subcellular location">
    <subcellularLocation>
        <location evidence="1">Cell membrane</location>
        <topology evidence="1">Multi-pass membrane protein</topology>
    </subcellularLocation>
</comment>
<dbReference type="PANTHER" id="PTHR30330">
    <property type="entry name" value="AGSS FAMILY TRANSPORTER, SODIUM-ALANINE"/>
    <property type="match status" value="1"/>
</dbReference>
<accession>A0A382IXN6</accession>
<protein>
    <recommendedName>
        <fullName evidence="9">Sodium:alanine symporter family protein</fullName>
    </recommendedName>
</protein>
<keyword evidence="6 7" id="KW-0472">Membrane</keyword>
<feature type="transmembrane region" description="Helical" evidence="7">
    <location>
        <begin position="173"/>
        <end position="195"/>
    </location>
</feature>
<dbReference type="AlphaFoldDB" id="A0A382IXN6"/>
<dbReference type="PRINTS" id="PR00175">
    <property type="entry name" value="NAALASMPORT"/>
</dbReference>
<dbReference type="InterPro" id="IPR001463">
    <property type="entry name" value="Na/Ala_symport"/>
</dbReference>
<keyword evidence="2" id="KW-0813">Transport</keyword>
<dbReference type="GO" id="GO:0005886">
    <property type="term" value="C:plasma membrane"/>
    <property type="evidence" value="ECO:0007669"/>
    <property type="project" value="UniProtKB-SubCell"/>
</dbReference>
<feature type="non-terminal residue" evidence="8">
    <location>
        <position position="1"/>
    </location>
</feature>
<proteinExistence type="predicted"/>
<sequence>ATFSVPSWATGLALMMFTALVIIGGIKSIGRVTSFIVPIMIVFYMLGAIGVLLLNISAIPDIMRLVFTHAFSPTAAAGGFAGATIRMAVQMGVARGVFSNESGLGSAGIAAAAAQTRDPVTQALVSMTQTFIDTLVICSLTGFAIIGTGVWSSGVNGAPLTAAAFSAGLPGEMGGMIVALGLVLFAYSTVLGWSYYGEKSIVYLLGDRAVIPYRIVFCLFVGVGAVTQLDLVWTFSDLTNGLMAAPNLIALIGLSGVVVAETNRYFSNRG</sequence>
<evidence type="ECO:0000256" key="7">
    <source>
        <dbReference type="SAM" id="Phobius"/>
    </source>
</evidence>
<keyword evidence="5 7" id="KW-1133">Transmembrane helix</keyword>
<evidence type="ECO:0000313" key="8">
    <source>
        <dbReference type="EMBL" id="SVC03897.1"/>
    </source>
</evidence>
<reference evidence="8" key="1">
    <citation type="submission" date="2018-05" db="EMBL/GenBank/DDBJ databases">
        <authorList>
            <person name="Lanie J.A."/>
            <person name="Ng W.-L."/>
            <person name="Kazmierczak K.M."/>
            <person name="Andrzejewski T.M."/>
            <person name="Davidsen T.M."/>
            <person name="Wayne K.J."/>
            <person name="Tettelin H."/>
            <person name="Glass J.I."/>
            <person name="Rusch D."/>
            <person name="Podicherti R."/>
            <person name="Tsui H.-C.T."/>
            <person name="Winkler M.E."/>
        </authorList>
    </citation>
    <scope>NUCLEOTIDE SEQUENCE</scope>
</reference>
<feature type="transmembrane region" description="Helical" evidence="7">
    <location>
        <begin position="35"/>
        <end position="56"/>
    </location>
</feature>
<keyword evidence="4 7" id="KW-0812">Transmembrane</keyword>
<evidence type="ECO:0000256" key="3">
    <source>
        <dbReference type="ARBA" id="ARBA00022475"/>
    </source>
</evidence>
<dbReference type="NCBIfam" id="TIGR00835">
    <property type="entry name" value="agcS"/>
    <property type="match status" value="1"/>
</dbReference>
<dbReference type="GO" id="GO:0005283">
    <property type="term" value="F:amino acid:sodium symporter activity"/>
    <property type="evidence" value="ECO:0007669"/>
    <property type="project" value="InterPro"/>
</dbReference>
<feature type="transmembrane region" description="Helical" evidence="7">
    <location>
        <begin position="6"/>
        <end position="23"/>
    </location>
</feature>
<evidence type="ECO:0000256" key="5">
    <source>
        <dbReference type="ARBA" id="ARBA00022989"/>
    </source>
</evidence>
<dbReference type="EMBL" id="UINC01070053">
    <property type="protein sequence ID" value="SVC03897.1"/>
    <property type="molecule type" value="Genomic_DNA"/>
</dbReference>
<name>A0A382IXN6_9ZZZZ</name>
<dbReference type="PANTHER" id="PTHR30330:SF3">
    <property type="entry name" value="TRANSCRIPTIONAL REGULATOR, LRP FAMILY"/>
    <property type="match status" value="1"/>
</dbReference>
<feature type="transmembrane region" description="Helical" evidence="7">
    <location>
        <begin position="241"/>
        <end position="260"/>
    </location>
</feature>
<dbReference type="Pfam" id="PF01235">
    <property type="entry name" value="Na_Ala_symp"/>
    <property type="match status" value="1"/>
</dbReference>
<gene>
    <name evidence="8" type="ORF">METZ01_LOCUS256751</name>
</gene>
<organism evidence="8">
    <name type="scientific">marine metagenome</name>
    <dbReference type="NCBI Taxonomy" id="408172"/>
    <lineage>
        <taxon>unclassified sequences</taxon>
        <taxon>metagenomes</taxon>
        <taxon>ecological metagenomes</taxon>
    </lineage>
</organism>
<evidence type="ECO:0008006" key="9">
    <source>
        <dbReference type="Google" id="ProtNLM"/>
    </source>
</evidence>
<evidence type="ECO:0000256" key="2">
    <source>
        <dbReference type="ARBA" id="ARBA00022448"/>
    </source>
</evidence>
<evidence type="ECO:0000256" key="6">
    <source>
        <dbReference type="ARBA" id="ARBA00023136"/>
    </source>
</evidence>
<evidence type="ECO:0000256" key="4">
    <source>
        <dbReference type="ARBA" id="ARBA00022692"/>
    </source>
</evidence>